<evidence type="ECO:0000259" key="1">
    <source>
        <dbReference type="Pfam" id="PF07238"/>
    </source>
</evidence>
<dbReference type="EMBL" id="QYBC01000013">
    <property type="protein sequence ID" value="RYB03597.1"/>
    <property type="molecule type" value="Genomic_DNA"/>
</dbReference>
<dbReference type="Pfam" id="PF07238">
    <property type="entry name" value="PilZ"/>
    <property type="match status" value="1"/>
</dbReference>
<dbReference type="OrthoDB" id="7210926at2"/>
<reference evidence="2 3" key="2">
    <citation type="submission" date="2019-02" db="EMBL/GenBank/DDBJ databases">
        <title>'Lichenibacterium ramalinii' gen. nov. sp. nov., 'Lichenibacterium minor' gen. nov. sp. nov.</title>
        <authorList>
            <person name="Pankratov T."/>
        </authorList>
    </citation>
    <scope>NUCLEOTIDE SEQUENCE [LARGE SCALE GENOMIC DNA]</scope>
    <source>
        <strain evidence="2 3">RmlP001</strain>
    </source>
</reference>
<gene>
    <name evidence="2" type="ORF">D3272_15715</name>
</gene>
<evidence type="ECO:0000313" key="2">
    <source>
        <dbReference type="EMBL" id="RYB03597.1"/>
    </source>
</evidence>
<sequence length="157" mass="16241">MHNRRNHDRRRAFEAGRLAGPGTGGGVDCVLRDLSPGGARLLVAAAQGLPADATLAVGPGQAPRPVRVVWRGEGAVGVRFTDRDPAEPAGGGTVVSLTLARAARQAPADAERLAPGASDNAERLVHAASVDAERLAERVSAVTRPRSRPLPPWAVSS</sequence>
<keyword evidence="3" id="KW-1185">Reference proteome</keyword>
<feature type="domain" description="PilZ" evidence="1">
    <location>
        <begin position="3"/>
        <end position="86"/>
    </location>
</feature>
<reference evidence="2 3" key="1">
    <citation type="submission" date="2018-09" db="EMBL/GenBank/DDBJ databases">
        <authorList>
            <person name="Grouzdev D.S."/>
            <person name="Krutkina M.S."/>
        </authorList>
    </citation>
    <scope>NUCLEOTIDE SEQUENCE [LARGE SCALE GENOMIC DNA]</scope>
    <source>
        <strain evidence="2 3">RmlP001</strain>
    </source>
</reference>
<organism evidence="2 3">
    <name type="scientific">Lichenibacterium ramalinae</name>
    <dbReference type="NCBI Taxonomy" id="2316527"/>
    <lineage>
        <taxon>Bacteria</taxon>
        <taxon>Pseudomonadati</taxon>
        <taxon>Pseudomonadota</taxon>
        <taxon>Alphaproteobacteria</taxon>
        <taxon>Hyphomicrobiales</taxon>
        <taxon>Lichenihabitantaceae</taxon>
        <taxon>Lichenibacterium</taxon>
    </lineage>
</organism>
<dbReference type="Gene3D" id="2.40.10.220">
    <property type="entry name" value="predicted glycosyltransferase like domains"/>
    <property type="match status" value="1"/>
</dbReference>
<dbReference type="RefSeq" id="WP_129220167.1">
    <property type="nucleotide sequence ID" value="NZ_QYBC01000013.1"/>
</dbReference>
<dbReference type="GO" id="GO:0035438">
    <property type="term" value="F:cyclic-di-GMP binding"/>
    <property type="evidence" value="ECO:0007669"/>
    <property type="project" value="InterPro"/>
</dbReference>
<name>A0A4Q2RE37_9HYPH</name>
<dbReference type="InterPro" id="IPR009875">
    <property type="entry name" value="PilZ_domain"/>
</dbReference>
<proteinExistence type="predicted"/>
<dbReference type="SUPFAM" id="SSF141371">
    <property type="entry name" value="PilZ domain-like"/>
    <property type="match status" value="1"/>
</dbReference>
<dbReference type="AlphaFoldDB" id="A0A4Q2RE37"/>
<comment type="caution">
    <text evidence="2">The sequence shown here is derived from an EMBL/GenBank/DDBJ whole genome shotgun (WGS) entry which is preliminary data.</text>
</comment>
<evidence type="ECO:0000313" key="3">
    <source>
        <dbReference type="Proteomes" id="UP000289411"/>
    </source>
</evidence>
<accession>A0A4Q2RE37</accession>
<dbReference type="Proteomes" id="UP000289411">
    <property type="component" value="Unassembled WGS sequence"/>
</dbReference>
<protein>
    <submittedName>
        <fullName evidence="2">PilZ domain-containing protein</fullName>
    </submittedName>
</protein>